<evidence type="ECO:0000313" key="8">
    <source>
        <dbReference type="Proteomes" id="UP000245535"/>
    </source>
</evidence>
<dbReference type="GO" id="GO:0004553">
    <property type="term" value="F:hydrolase activity, hydrolyzing O-glycosyl compounds"/>
    <property type="evidence" value="ECO:0007669"/>
    <property type="project" value="InterPro"/>
</dbReference>
<dbReference type="PANTHER" id="PTHR42732">
    <property type="entry name" value="BETA-GALACTOSIDASE"/>
    <property type="match status" value="1"/>
</dbReference>
<evidence type="ECO:0000259" key="6">
    <source>
        <dbReference type="Pfam" id="PF02837"/>
    </source>
</evidence>
<dbReference type="Pfam" id="PF02837">
    <property type="entry name" value="Glyco_hydro_2_N"/>
    <property type="match status" value="1"/>
</dbReference>
<dbReference type="Pfam" id="PF00703">
    <property type="entry name" value="Glyco_hydro_2"/>
    <property type="match status" value="1"/>
</dbReference>
<dbReference type="GO" id="GO:0005975">
    <property type="term" value="P:carbohydrate metabolic process"/>
    <property type="evidence" value="ECO:0007669"/>
    <property type="project" value="InterPro"/>
</dbReference>
<keyword evidence="8" id="KW-1185">Reference proteome</keyword>
<evidence type="ECO:0000256" key="2">
    <source>
        <dbReference type="ARBA" id="ARBA00022801"/>
    </source>
</evidence>
<dbReference type="OrthoDB" id="857501at2"/>
<dbReference type="AlphaFoldDB" id="A0A315YY33"/>
<evidence type="ECO:0000259" key="4">
    <source>
        <dbReference type="Pfam" id="PF00703"/>
    </source>
</evidence>
<dbReference type="Pfam" id="PF02836">
    <property type="entry name" value="Glyco_hydro_2_C"/>
    <property type="match status" value="1"/>
</dbReference>
<evidence type="ECO:0000259" key="5">
    <source>
        <dbReference type="Pfam" id="PF02836"/>
    </source>
</evidence>
<dbReference type="Gene3D" id="3.20.20.80">
    <property type="entry name" value="Glycosidases"/>
    <property type="match status" value="1"/>
</dbReference>
<dbReference type="InterPro" id="IPR017853">
    <property type="entry name" value="GH"/>
</dbReference>
<dbReference type="InterPro" id="IPR051913">
    <property type="entry name" value="GH2_Domain-Containing"/>
</dbReference>
<dbReference type="Gene3D" id="2.60.40.10">
    <property type="entry name" value="Immunoglobulins"/>
    <property type="match status" value="1"/>
</dbReference>
<evidence type="ECO:0000313" key="7">
    <source>
        <dbReference type="EMBL" id="PWJ34967.1"/>
    </source>
</evidence>
<dbReference type="InterPro" id="IPR006104">
    <property type="entry name" value="Glyco_hydro_2_N"/>
</dbReference>
<feature type="domain" description="Glycoside hydrolase family 2 immunoglobulin-like beta-sandwich" evidence="4">
    <location>
        <begin position="189"/>
        <end position="296"/>
    </location>
</feature>
<keyword evidence="3" id="KW-0326">Glycosidase</keyword>
<comment type="similarity">
    <text evidence="1">Belongs to the glycosyl hydrolase 2 family.</text>
</comment>
<dbReference type="SUPFAM" id="SSF49785">
    <property type="entry name" value="Galactose-binding domain-like"/>
    <property type="match status" value="1"/>
</dbReference>
<dbReference type="InterPro" id="IPR006103">
    <property type="entry name" value="Glyco_hydro_2_cat"/>
</dbReference>
<dbReference type="PANTHER" id="PTHR42732:SF1">
    <property type="entry name" value="BETA-MANNOSIDASE"/>
    <property type="match status" value="1"/>
</dbReference>
<reference evidence="7 8" key="1">
    <citation type="submission" date="2018-03" db="EMBL/GenBank/DDBJ databases">
        <title>Genomic Encyclopedia of Archaeal and Bacterial Type Strains, Phase II (KMG-II): from individual species to whole genera.</title>
        <authorList>
            <person name="Goeker M."/>
        </authorList>
    </citation>
    <scope>NUCLEOTIDE SEQUENCE [LARGE SCALE GENOMIC DNA]</scope>
    <source>
        <strain evidence="7 8">DSM 28229</strain>
    </source>
</reference>
<dbReference type="InterPro" id="IPR013783">
    <property type="entry name" value="Ig-like_fold"/>
</dbReference>
<feature type="domain" description="Glycosyl hydrolases family 2 sugar binding" evidence="6">
    <location>
        <begin position="34"/>
        <end position="183"/>
    </location>
</feature>
<dbReference type="Gene3D" id="2.60.120.260">
    <property type="entry name" value="Galactose-binding domain-like"/>
    <property type="match status" value="1"/>
</dbReference>
<dbReference type="InterPro" id="IPR008979">
    <property type="entry name" value="Galactose-bd-like_sf"/>
</dbReference>
<accession>A0A315YY33</accession>
<feature type="domain" description="Glycoside hydrolase family 2 catalytic" evidence="5">
    <location>
        <begin position="298"/>
        <end position="537"/>
    </location>
</feature>
<dbReference type="InterPro" id="IPR036156">
    <property type="entry name" value="Beta-gal/glucu_dom_sf"/>
</dbReference>
<evidence type="ECO:0000256" key="1">
    <source>
        <dbReference type="ARBA" id="ARBA00007401"/>
    </source>
</evidence>
<keyword evidence="2" id="KW-0378">Hydrolase</keyword>
<dbReference type="Proteomes" id="UP000245535">
    <property type="component" value="Unassembled WGS sequence"/>
</dbReference>
<sequence>MKTTKYFLAITYSIIWMLSACTSNEEIQRTKVNLGGSWQFVIDSLNTGENADWAKIGLPKNKVREVNVPHTWNVEKGLEKYWGTAWYERNFNINKKNLSKIHRLQFDAVYHDAIIFVNGHRAGSHLNSGYNRFFVDVSRYLKEGENRLTVKVNNSMNRSNIPFQNSFDWANDGGIYRNVYLVSTAVQGIENVQVSTSFKENNGTVKFKVDFISPEALSQGGISLKAVIKEENQKTTNIIFDDELKVKLQNDSFENLIAVEDIHLWHFDNPNLYNLTLSVFENGIKKDEYSTTFGFRHIEVNKDSYVLNGEEVRLVGVEWMPGSTLDRGMAENYSDFEKNLKLMKEANCIYTRFHWQQDEYVLDWCDRNGILVQEDIPYWGVNTPMSDTLLNNGLFQLHEMIQDHYNHPSIIAWGIGNELSSHQATTTAALQKLYTQAKTLDATRLVNYVSNQTHWGFPSENEMLPDVSSSFDMMMFNEYFSTWYGQSLDSVPNALERIKREYPHKPLTIAEWGICEPQFKGGDERRSSEMLQQIQMYGEAVGVAGAIYFCLNDYRTHMGEDFTYNYPQRVHGICDIHLNKKPSFQNLKSISAPIIIKDILVSSETTEVVLEGKKGIPSYTIRDYILRCGEQEIPIDELKPGEVKTFEFKNEAPYFTIHRPTSFEVLKYTLSNQTSNPQTLIQ</sequence>
<proteinExistence type="inferred from homology"/>
<dbReference type="SUPFAM" id="SSF49303">
    <property type="entry name" value="beta-Galactosidase/glucuronidase domain"/>
    <property type="match status" value="1"/>
</dbReference>
<dbReference type="InterPro" id="IPR006102">
    <property type="entry name" value="Ig-like_GH2"/>
</dbReference>
<dbReference type="SUPFAM" id="SSF51445">
    <property type="entry name" value="(Trans)glycosidases"/>
    <property type="match status" value="1"/>
</dbReference>
<protein>
    <submittedName>
        <fullName evidence="7">Beta-glucuronidase</fullName>
    </submittedName>
</protein>
<dbReference type="PROSITE" id="PS51257">
    <property type="entry name" value="PROKAR_LIPOPROTEIN"/>
    <property type="match status" value="1"/>
</dbReference>
<evidence type="ECO:0000256" key="3">
    <source>
        <dbReference type="ARBA" id="ARBA00023295"/>
    </source>
</evidence>
<gene>
    <name evidence="7" type="ORF">BC781_1108</name>
</gene>
<name>A0A315YY33_SEDFL</name>
<comment type="caution">
    <text evidence="7">The sequence shown here is derived from an EMBL/GenBank/DDBJ whole genome shotgun (WGS) entry which is preliminary data.</text>
</comment>
<dbReference type="RefSeq" id="WP_109622703.1">
    <property type="nucleotide sequence ID" value="NZ_QGDO01000010.1"/>
</dbReference>
<organism evidence="7 8">
    <name type="scientific">Sediminitomix flava</name>
    <dbReference type="NCBI Taxonomy" id="379075"/>
    <lineage>
        <taxon>Bacteria</taxon>
        <taxon>Pseudomonadati</taxon>
        <taxon>Bacteroidota</taxon>
        <taxon>Cytophagia</taxon>
        <taxon>Cytophagales</taxon>
        <taxon>Flammeovirgaceae</taxon>
        <taxon>Sediminitomix</taxon>
    </lineage>
</organism>
<dbReference type="EMBL" id="QGDO01000010">
    <property type="protein sequence ID" value="PWJ34967.1"/>
    <property type="molecule type" value="Genomic_DNA"/>
</dbReference>